<dbReference type="RefSeq" id="WP_089277019.1">
    <property type="nucleotide sequence ID" value="NZ_FZON01000008.1"/>
</dbReference>
<dbReference type="Proteomes" id="UP000198440">
    <property type="component" value="Unassembled WGS sequence"/>
</dbReference>
<name>A0A239CWG8_9RHOB</name>
<dbReference type="AlphaFoldDB" id="A0A239CWG8"/>
<keyword evidence="1" id="KW-0808">Transferase</keyword>
<accession>A0A239CWG8</accession>
<dbReference type="InterPro" id="IPR007729">
    <property type="entry name" value="DGOK"/>
</dbReference>
<dbReference type="Pfam" id="PF05035">
    <property type="entry name" value="DGOK"/>
    <property type="match status" value="1"/>
</dbReference>
<dbReference type="Gene3D" id="3.30.420.300">
    <property type="entry name" value="2-keto-3-deoxy-galactonokinase, substrate binding domain"/>
    <property type="match status" value="1"/>
</dbReference>
<dbReference type="InterPro" id="IPR042258">
    <property type="entry name" value="DGOK_N"/>
</dbReference>
<gene>
    <name evidence="1" type="ORF">SAMN04488078_100870</name>
</gene>
<proteinExistence type="predicted"/>
<dbReference type="GO" id="GO:0034194">
    <property type="term" value="P:D-galactonate catabolic process"/>
    <property type="evidence" value="ECO:0007669"/>
    <property type="project" value="InterPro"/>
</dbReference>
<keyword evidence="1" id="KW-0418">Kinase</keyword>
<dbReference type="EMBL" id="FZON01000008">
    <property type="protein sequence ID" value="SNS24259.1"/>
    <property type="molecule type" value="Genomic_DNA"/>
</dbReference>
<evidence type="ECO:0000313" key="2">
    <source>
        <dbReference type="Proteomes" id="UP000198440"/>
    </source>
</evidence>
<dbReference type="InterPro" id="IPR042257">
    <property type="entry name" value="DGOK_C"/>
</dbReference>
<dbReference type="OrthoDB" id="256574at2"/>
<dbReference type="GO" id="GO:0008671">
    <property type="term" value="F:2-dehydro-3-deoxygalactonokinase activity"/>
    <property type="evidence" value="ECO:0007669"/>
    <property type="project" value="InterPro"/>
</dbReference>
<protein>
    <submittedName>
        <fullName evidence="1">2-dehydro-3-deoxygalactonokinase</fullName>
    </submittedName>
</protein>
<organism evidence="1 2">
    <name type="scientific">Antarctobacter heliothermus</name>
    <dbReference type="NCBI Taxonomy" id="74033"/>
    <lineage>
        <taxon>Bacteria</taxon>
        <taxon>Pseudomonadati</taxon>
        <taxon>Pseudomonadota</taxon>
        <taxon>Alphaproteobacteria</taxon>
        <taxon>Rhodobacterales</taxon>
        <taxon>Roseobacteraceae</taxon>
        <taxon>Antarctobacter</taxon>
    </lineage>
</organism>
<dbReference type="Gene3D" id="3.30.420.310">
    <property type="entry name" value="2-keto-3-deoxy-galactonokinase, C-terminal domain"/>
    <property type="match status" value="1"/>
</dbReference>
<evidence type="ECO:0000313" key="1">
    <source>
        <dbReference type="EMBL" id="SNS24259.1"/>
    </source>
</evidence>
<sequence length="304" mass="32663">MTTPAKTDAPKWIAADWGTSHLRLWPMGDDDRPLRRIDSDLGMSRLTPEAYEPTLLNLLGDDLPETLPVIICGMAGSRQGWAEAPYVETPCAVPFEAPQVATRDPRLRVHILPGIKQMRPPDVMRGEETQIGGFLAKEPGFDGVICLPGTHNKWVHVSANEIVSFRTFMTGELFALIGSQSVLRHSLGDLGWDKAAFAEAVSDTLSRPATLTSSLFTLRADSLLNGTGADVTRARLSGLLIGAELAAARPYWLGQDIVILGEDAVAGAYRDALTAQGAVARLVPAGDITLAGLTAAYTHLKDKT</sequence>
<reference evidence="1 2" key="1">
    <citation type="submission" date="2017-06" db="EMBL/GenBank/DDBJ databases">
        <authorList>
            <person name="Kim H.J."/>
            <person name="Triplett B.A."/>
        </authorList>
    </citation>
    <scope>NUCLEOTIDE SEQUENCE [LARGE SCALE GENOMIC DNA]</scope>
    <source>
        <strain evidence="1 2">DSM 11445</strain>
    </source>
</reference>